<evidence type="ECO:0000313" key="2">
    <source>
        <dbReference type="EMBL" id="CAE6370040.1"/>
    </source>
</evidence>
<sequence>MDRMQSPAWSVSPPNTPHHTVNVGLASTSQHIESVDTMVPIQRPAPPFFLWNQAQSIVPAAGLVPMRNSDLQSQLIHKHEGTHFPKTDLEPDFPEPLQILTESANKTHTASSATTQAIVDQDAVSNQGHRPWTNDDIGIVIGGVTDPDHPENFKLAQAKGFNAHIEAQWSQLRFPRKYLDGRWSARAVWTKFKEIKETYREVRTLHKETGNGGLLQIEDSDSKPEIMKKLDTRLQKFESRVGQLKHVTSKEVYYT</sequence>
<feature type="region of interest" description="Disordered" evidence="1">
    <location>
        <begin position="105"/>
        <end position="131"/>
    </location>
</feature>
<reference evidence="2" key="1">
    <citation type="submission" date="2021-01" db="EMBL/GenBank/DDBJ databases">
        <authorList>
            <person name="Kaushik A."/>
        </authorList>
    </citation>
    <scope>NUCLEOTIDE SEQUENCE</scope>
    <source>
        <strain evidence="2">AG1-1C</strain>
    </source>
</reference>
<protein>
    <submittedName>
        <fullName evidence="2">Uncharacterized protein</fullName>
    </submittedName>
</protein>
<comment type="caution">
    <text evidence="2">The sequence shown here is derived from an EMBL/GenBank/DDBJ whole genome shotgun (WGS) entry which is preliminary data.</text>
</comment>
<dbReference type="Proteomes" id="UP000663846">
    <property type="component" value="Unassembled WGS sequence"/>
</dbReference>
<gene>
    <name evidence="3" type="ORF">RDB_LOCUS166947</name>
    <name evidence="2" type="ORF">RDB_LOCUS25506</name>
</gene>
<name>A0A8H3A0E9_9AGAM</name>
<dbReference type="EMBL" id="CAJMWS010000837">
    <property type="protein sequence ID" value="CAE6465855.1"/>
    <property type="molecule type" value="Genomic_DNA"/>
</dbReference>
<feature type="region of interest" description="Disordered" evidence="1">
    <location>
        <begin position="1"/>
        <end position="21"/>
    </location>
</feature>
<organism evidence="2 4">
    <name type="scientific">Rhizoctonia solani</name>
    <dbReference type="NCBI Taxonomy" id="456999"/>
    <lineage>
        <taxon>Eukaryota</taxon>
        <taxon>Fungi</taxon>
        <taxon>Dikarya</taxon>
        <taxon>Basidiomycota</taxon>
        <taxon>Agaricomycotina</taxon>
        <taxon>Agaricomycetes</taxon>
        <taxon>Cantharellales</taxon>
        <taxon>Ceratobasidiaceae</taxon>
        <taxon>Rhizoctonia</taxon>
    </lineage>
</organism>
<feature type="compositionally biased region" description="Polar residues" evidence="1">
    <location>
        <begin position="105"/>
        <end position="128"/>
    </location>
</feature>
<feature type="compositionally biased region" description="Polar residues" evidence="1">
    <location>
        <begin position="7"/>
        <end position="21"/>
    </location>
</feature>
<dbReference type="EMBL" id="CAJMWS010000130">
    <property type="protein sequence ID" value="CAE6370040.1"/>
    <property type="molecule type" value="Genomic_DNA"/>
</dbReference>
<accession>A0A8H3A0E9</accession>
<dbReference type="AlphaFoldDB" id="A0A8H3A0E9"/>
<evidence type="ECO:0000313" key="4">
    <source>
        <dbReference type="Proteomes" id="UP000663846"/>
    </source>
</evidence>
<evidence type="ECO:0000256" key="1">
    <source>
        <dbReference type="SAM" id="MobiDB-lite"/>
    </source>
</evidence>
<proteinExistence type="predicted"/>
<evidence type="ECO:0000313" key="3">
    <source>
        <dbReference type="EMBL" id="CAE6465855.1"/>
    </source>
</evidence>